<protein>
    <submittedName>
        <fullName evidence="1">Uncharacterized protein</fullName>
    </submittedName>
</protein>
<gene>
    <name evidence="1" type="ORF">HPB50_014053</name>
</gene>
<organism evidence="1 2">
    <name type="scientific">Hyalomma asiaticum</name>
    <name type="common">Tick</name>
    <dbReference type="NCBI Taxonomy" id="266040"/>
    <lineage>
        <taxon>Eukaryota</taxon>
        <taxon>Metazoa</taxon>
        <taxon>Ecdysozoa</taxon>
        <taxon>Arthropoda</taxon>
        <taxon>Chelicerata</taxon>
        <taxon>Arachnida</taxon>
        <taxon>Acari</taxon>
        <taxon>Parasitiformes</taxon>
        <taxon>Ixodida</taxon>
        <taxon>Ixodoidea</taxon>
        <taxon>Ixodidae</taxon>
        <taxon>Hyalomminae</taxon>
        <taxon>Hyalomma</taxon>
    </lineage>
</organism>
<dbReference type="EMBL" id="CM023491">
    <property type="protein sequence ID" value="KAH6941124.1"/>
    <property type="molecule type" value="Genomic_DNA"/>
</dbReference>
<sequence>MRGDMELHETSVDTFSCHECGTLFLKKYHMEVRVREHTGEKQYTCQVCGQSFIELYSCQRHMQTVHRDAELKDSSDMDGTQQTGSTETSRDDAVRDGESGTSDGSSEAPTKKRGCAVSRKYECSTCGRCFTASSALRQHRILHTGEKPYTCSTCGQKFSQNAGLFQHLRYHAGEKPFACELCPARFYRSQSLKNHQRQHRGGVEFHQCPTCHHLFKSVTALKEHQGWHVRQKPHQCHLCPISFMRKHELDRHILKHRLRGARQRPHACTLCSKRFALQNGLQVHMRQAHSGEETNAARADDTERPTLLGSLPSTPPPPVVDSVDIKVEPSSPATTPPPHSLDVGRTPLTSSTEISRDASIVDSEPGIPSGTSRAPAENCGNGAGSSDHVCEVCGRSLSTKAKLKRHELSHTGERPYPCSICDRRFALKSNLRVHERTHAKRGSLACKLCPFKASRRLMLAKHYELHKLYSCHVCPSTFMEKSELDDHMLIHAQDDQKPRTCPITVAVRAEFSAAPAHRTCKDLPAETATRTCSFDEKLGQQAKQFKQFRSSRESAAADCPQLSSCASSVRRSFDGTLGDPMEKHGQRSAGSLHKCSICGKHFSSKQYLDSHQVLHTGDKPYACPVCGRKFAQRSSFVYHRCTHSNVMPYACELCPSKFCKKESLNRHKLLHSCGVDLYHCDECGKGFKSRTVLEKHQLWHKGGKPFPCHLCPATFVYSKDLDRHSLVHTGERPHICPVCKKTFSWKKNLKSHMHRIHSADMPSVAGVSGMKVLTSPSSPPSTMPPVMDSVHIKVEPSSPATTPPPKLKESSFQDMSCGDIEEEFTTPNSPTPCSVSFHGFPRNPEHRTRWTTAIKRKEGPEFIITSNTKVCSKHFNACDYLPHVVSGRHILRETAVPSVFPLTLTEKEKKPRKEQGLLAILMENWQAESHPGLQQHEAEVSGSGGVACLRDMVLPEEDWEAPSGQETTKGPPSTSGEELPEPAVLLPRIVSIMSLSSGTEASEDLATMNDDQRASDGSAGSPLKKHARDVGTYHECGVCGRRFTERWSLKDHQLSHTEEKKHACPICGRKFTLKADVTRHLHVHTSELRYACPRCPSRFRKKASLDAHEQLHLSGVELFYCHECNKNFKQMNTLQQHLKWHKKRKSYMCHLCPAAFPYRDALARHRLVHTGQRPHVCPVCQRGFTWKNNLKAHMRLLHYGVKTAMQGAADSVVEITMPSSSLGMLPPGWDFDGSRGILTGSMGHVNKMLKSKSNRRLMCSVILGVVGLVLLGYTLASRATRQ</sequence>
<proteinExistence type="predicted"/>
<reference evidence="1" key="1">
    <citation type="submission" date="2020-05" db="EMBL/GenBank/DDBJ databases">
        <title>Large-scale comparative analyses of tick genomes elucidate their genetic diversity and vector capacities.</title>
        <authorList>
            <person name="Jia N."/>
            <person name="Wang J."/>
            <person name="Shi W."/>
            <person name="Du L."/>
            <person name="Sun Y."/>
            <person name="Zhan W."/>
            <person name="Jiang J."/>
            <person name="Wang Q."/>
            <person name="Zhang B."/>
            <person name="Ji P."/>
            <person name="Sakyi L.B."/>
            <person name="Cui X."/>
            <person name="Yuan T."/>
            <person name="Jiang B."/>
            <person name="Yang W."/>
            <person name="Lam T.T.-Y."/>
            <person name="Chang Q."/>
            <person name="Ding S."/>
            <person name="Wang X."/>
            <person name="Zhu J."/>
            <person name="Ruan X."/>
            <person name="Zhao L."/>
            <person name="Wei J."/>
            <person name="Que T."/>
            <person name="Du C."/>
            <person name="Cheng J."/>
            <person name="Dai P."/>
            <person name="Han X."/>
            <person name="Huang E."/>
            <person name="Gao Y."/>
            <person name="Liu J."/>
            <person name="Shao H."/>
            <person name="Ye R."/>
            <person name="Li L."/>
            <person name="Wei W."/>
            <person name="Wang X."/>
            <person name="Wang C."/>
            <person name="Yang T."/>
            <person name="Huo Q."/>
            <person name="Li W."/>
            <person name="Guo W."/>
            <person name="Chen H."/>
            <person name="Zhou L."/>
            <person name="Ni X."/>
            <person name="Tian J."/>
            <person name="Zhou Y."/>
            <person name="Sheng Y."/>
            <person name="Liu T."/>
            <person name="Pan Y."/>
            <person name="Xia L."/>
            <person name="Li J."/>
            <person name="Zhao F."/>
            <person name="Cao W."/>
        </authorList>
    </citation>
    <scope>NUCLEOTIDE SEQUENCE</scope>
    <source>
        <strain evidence="1">Hyas-2018</strain>
    </source>
</reference>
<evidence type="ECO:0000313" key="2">
    <source>
        <dbReference type="Proteomes" id="UP000821845"/>
    </source>
</evidence>
<comment type="caution">
    <text evidence="1">The sequence shown here is derived from an EMBL/GenBank/DDBJ whole genome shotgun (WGS) entry which is preliminary data.</text>
</comment>
<name>A0ACB7T8C4_HYAAI</name>
<keyword evidence="2" id="KW-1185">Reference proteome</keyword>
<evidence type="ECO:0000313" key="1">
    <source>
        <dbReference type="EMBL" id="KAH6941124.1"/>
    </source>
</evidence>
<dbReference type="Proteomes" id="UP000821845">
    <property type="component" value="Chromosome 11"/>
</dbReference>
<accession>A0ACB7T8C4</accession>